<evidence type="ECO:0000313" key="8">
    <source>
        <dbReference type="Proteomes" id="UP000267250"/>
    </source>
</evidence>
<dbReference type="InterPro" id="IPR051201">
    <property type="entry name" value="Chloro_Bact_Ser_Proteases"/>
</dbReference>
<proteinExistence type="inferred from homology"/>
<dbReference type="Gene3D" id="2.30.42.10">
    <property type="match status" value="1"/>
</dbReference>
<dbReference type="SUPFAM" id="SSF50156">
    <property type="entry name" value="PDZ domain-like"/>
    <property type="match status" value="1"/>
</dbReference>
<dbReference type="InterPro" id="IPR009003">
    <property type="entry name" value="Peptidase_S1_PA"/>
</dbReference>
<gene>
    <name evidence="7" type="ORF">BBF96_12905</name>
</gene>
<keyword evidence="2" id="KW-0645">Protease</keyword>
<dbReference type="PANTHER" id="PTHR43343:SF3">
    <property type="entry name" value="PROTEASE DO-LIKE 8, CHLOROPLASTIC"/>
    <property type="match status" value="1"/>
</dbReference>
<comment type="similarity">
    <text evidence="1">Belongs to the peptidase S1C family.</text>
</comment>
<dbReference type="InterPro" id="IPR043504">
    <property type="entry name" value="Peptidase_S1_PA_chymotrypsin"/>
</dbReference>
<dbReference type="RefSeq" id="WP_127017575.1">
    <property type="nucleotide sequence ID" value="NZ_CP016379.1"/>
</dbReference>
<feature type="transmembrane region" description="Helical" evidence="5">
    <location>
        <begin position="9"/>
        <end position="31"/>
    </location>
</feature>
<dbReference type="FunFam" id="2.40.10.10:FF:000001">
    <property type="entry name" value="Periplasmic serine protease DegS"/>
    <property type="match status" value="1"/>
</dbReference>
<sequence>MAKEFKTSLLVYLVLLLLIVTIFGGIVYWSIPLVVNREAKEVPIIPEEQDTKSKVLSPPVDAAEERKDEPIADIVAKVGSSVVKITTVKERITYDFFYGQTQEQIKGEGSGVIIDKKGYILTNNHVVEGADQIRVFLIDQSGQERELEGRVLGRDSITDLAVVKVNGDDLPVAPLGDSDKIRVGDTAIAIGNPFGFSNTVTVGVISALNRDLPIREGTELLDLIQTDAAINPGNSGGALFNIHGEVIGINTAIIQGAQGLGFAIPINIAREIGQELIKKGKIERPWIGIYGGTVTPELKARLNLSVDKGVFIFRVIPDSPADLAGMRKNDILINFGGENLDSMEELLRELRKYKIGDIVQCVVLRDGKKLNLTLRLKERPDQIS</sequence>
<evidence type="ECO:0000256" key="2">
    <source>
        <dbReference type="ARBA" id="ARBA00022670"/>
    </source>
</evidence>
<keyword evidence="5" id="KW-1133">Transmembrane helix</keyword>
<reference evidence="7 8" key="1">
    <citation type="submission" date="2016-07" db="EMBL/GenBank/DDBJ databases">
        <title>Genome and transcriptome analysis of iron-reducing fermentative bacteria Anoxybacter fermentans.</title>
        <authorList>
            <person name="Zeng X."/>
            <person name="Shao Z."/>
        </authorList>
    </citation>
    <scope>NUCLEOTIDE SEQUENCE [LARGE SCALE GENOMIC DNA]</scope>
    <source>
        <strain evidence="7 8">DY22613</strain>
    </source>
</reference>
<dbReference type="EMBL" id="CP016379">
    <property type="protein sequence ID" value="AZR74218.1"/>
    <property type="molecule type" value="Genomic_DNA"/>
</dbReference>
<dbReference type="PANTHER" id="PTHR43343">
    <property type="entry name" value="PEPTIDASE S12"/>
    <property type="match status" value="1"/>
</dbReference>
<evidence type="ECO:0000256" key="5">
    <source>
        <dbReference type="SAM" id="Phobius"/>
    </source>
</evidence>
<dbReference type="KEGG" id="aft:BBF96_12905"/>
<dbReference type="SUPFAM" id="SSF50494">
    <property type="entry name" value="Trypsin-like serine proteases"/>
    <property type="match status" value="1"/>
</dbReference>
<dbReference type="InterPro" id="IPR001478">
    <property type="entry name" value="PDZ"/>
</dbReference>
<dbReference type="InterPro" id="IPR036034">
    <property type="entry name" value="PDZ_sf"/>
</dbReference>
<dbReference type="OrthoDB" id="9758917at2"/>
<evidence type="ECO:0000256" key="3">
    <source>
        <dbReference type="ARBA" id="ARBA00022801"/>
    </source>
</evidence>
<dbReference type="PRINTS" id="PR00834">
    <property type="entry name" value="PROTEASES2C"/>
</dbReference>
<keyword evidence="8" id="KW-1185">Reference proteome</keyword>
<evidence type="ECO:0000256" key="4">
    <source>
        <dbReference type="ARBA" id="ARBA00022825"/>
    </source>
</evidence>
<keyword evidence="4" id="KW-0720">Serine protease</keyword>
<dbReference type="CDD" id="cd06779">
    <property type="entry name" value="cpPDZ_Deg_HtrA-like"/>
    <property type="match status" value="1"/>
</dbReference>
<name>A0A3Q9HRP6_9FIRM</name>
<dbReference type="Gene3D" id="2.40.10.10">
    <property type="entry name" value="Trypsin-like serine proteases"/>
    <property type="match status" value="2"/>
</dbReference>
<dbReference type="Pfam" id="PF13180">
    <property type="entry name" value="PDZ_2"/>
    <property type="match status" value="1"/>
</dbReference>
<dbReference type="InterPro" id="IPR001940">
    <property type="entry name" value="Peptidase_S1C"/>
</dbReference>
<keyword evidence="5" id="KW-0472">Membrane</keyword>
<dbReference type="SMART" id="SM00228">
    <property type="entry name" value="PDZ"/>
    <property type="match status" value="1"/>
</dbReference>
<feature type="domain" description="PDZ" evidence="6">
    <location>
        <begin position="288"/>
        <end position="367"/>
    </location>
</feature>
<keyword evidence="3" id="KW-0378">Hydrolase</keyword>
<evidence type="ECO:0000259" key="6">
    <source>
        <dbReference type="SMART" id="SM00228"/>
    </source>
</evidence>
<evidence type="ECO:0000256" key="1">
    <source>
        <dbReference type="ARBA" id="ARBA00010541"/>
    </source>
</evidence>
<accession>A0A3Q9HRP6</accession>
<dbReference type="GO" id="GO:0004252">
    <property type="term" value="F:serine-type endopeptidase activity"/>
    <property type="evidence" value="ECO:0007669"/>
    <property type="project" value="InterPro"/>
</dbReference>
<dbReference type="AlphaFoldDB" id="A0A3Q9HRP6"/>
<dbReference type="GO" id="GO:0006508">
    <property type="term" value="P:proteolysis"/>
    <property type="evidence" value="ECO:0007669"/>
    <property type="project" value="UniProtKB-KW"/>
</dbReference>
<dbReference type="Proteomes" id="UP000267250">
    <property type="component" value="Chromosome"/>
</dbReference>
<organism evidence="7 8">
    <name type="scientific">Anoxybacter fermentans</name>
    <dbReference type="NCBI Taxonomy" id="1323375"/>
    <lineage>
        <taxon>Bacteria</taxon>
        <taxon>Bacillati</taxon>
        <taxon>Bacillota</taxon>
        <taxon>Clostridia</taxon>
        <taxon>Halanaerobiales</taxon>
        <taxon>Anoxybacter</taxon>
    </lineage>
</organism>
<evidence type="ECO:0000313" key="7">
    <source>
        <dbReference type="EMBL" id="AZR74218.1"/>
    </source>
</evidence>
<keyword evidence="5" id="KW-0812">Transmembrane</keyword>
<protein>
    <recommendedName>
        <fullName evidence="6">PDZ domain-containing protein</fullName>
    </recommendedName>
</protein>
<dbReference type="Pfam" id="PF13365">
    <property type="entry name" value="Trypsin_2"/>
    <property type="match status" value="1"/>
</dbReference>